<dbReference type="InterPro" id="IPR004993">
    <property type="entry name" value="GH3"/>
</dbReference>
<evidence type="ECO:0000313" key="2">
    <source>
        <dbReference type="EMBL" id="MPM03807.1"/>
    </source>
</evidence>
<dbReference type="Gene3D" id="3.40.50.12780">
    <property type="entry name" value="N-terminal domain of ligase-like"/>
    <property type="match status" value="1"/>
</dbReference>
<feature type="domain" description="GH3 middle" evidence="1">
    <location>
        <begin position="315"/>
        <end position="381"/>
    </location>
</feature>
<dbReference type="AlphaFoldDB" id="A0A644WJQ3"/>
<dbReference type="PANTHER" id="PTHR31901">
    <property type="entry name" value="GH3 DOMAIN-CONTAINING PROTEIN"/>
    <property type="match status" value="1"/>
</dbReference>
<protein>
    <recommendedName>
        <fullName evidence="1">GH3 middle domain-containing protein</fullName>
    </recommendedName>
</protein>
<comment type="caution">
    <text evidence="2">The sequence shown here is derived from an EMBL/GenBank/DDBJ whole genome shotgun (WGS) entry which is preliminary data.</text>
</comment>
<dbReference type="InterPro" id="IPR055377">
    <property type="entry name" value="GH3_M"/>
</dbReference>
<gene>
    <name evidence="2" type="ORF">SDC9_50074</name>
</gene>
<dbReference type="GO" id="GO:0005737">
    <property type="term" value="C:cytoplasm"/>
    <property type="evidence" value="ECO:0007669"/>
    <property type="project" value="TreeGrafter"/>
</dbReference>
<reference evidence="2" key="1">
    <citation type="submission" date="2019-08" db="EMBL/GenBank/DDBJ databases">
        <authorList>
            <person name="Kucharzyk K."/>
            <person name="Murdoch R.W."/>
            <person name="Higgins S."/>
            <person name="Loffler F."/>
        </authorList>
    </citation>
    <scope>NUCLEOTIDE SEQUENCE</scope>
</reference>
<dbReference type="InterPro" id="IPR042099">
    <property type="entry name" value="ANL_N_sf"/>
</dbReference>
<organism evidence="2">
    <name type="scientific">bioreactor metagenome</name>
    <dbReference type="NCBI Taxonomy" id="1076179"/>
    <lineage>
        <taxon>unclassified sequences</taxon>
        <taxon>metagenomes</taxon>
        <taxon>ecological metagenomes</taxon>
    </lineage>
</organism>
<accession>A0A644WJQ3</accession>
<proteinExistence type="predicted"/>
<dbReference type="Pfam" id="PF23571">
    <property type="entry name" value="GH3_M"/>
    <property type="match status" value="1"/>
</dbReference>
<evidence type="ECO:0000259" key="1">
    <source>
        <dbReference type="Pfam" id="PF23571"/>
    </source>
</evidence>
<dbReference type="GO" id="GO:0016881">
    <property type="term" value="F:acid-amino acid ligase activity"/>
    <property type="evidence" value="ECO:0007669"/>
    <property type="project" value="TreeGrafter"/>
</dbReference>
<sequence>MWATRFQDKLKNVSSEKIWAEYCGFLELDIEQYMTIQRRLMLEQLSLWKNCSLGKHMLKGAVADSADTFRGTFPLTTYSDYADTLLMRRDEMLPDTPTIWIQTTWEGGRHPVKLAPYTPGMLNTFKHNIMSCMILATSSGYGKFDIAPGNTFLYGLAPLPYATGLLPRVICDEVDIEFLPSVREAEKMSFSECNKLGFKLGMTKGIDYFFGLGSVVYYVSLSLSQMGKGDSGKKSLSPAMAIRYLRAKSRAKEENRSLMPKDFFKLKGFMVAGTDNNCYKDELEQMWGIRPLEVFAGTEPTCVGCETWNRDGMYFFPDACFYEFLPEDEAARSKADPSYQPRTLLMDEVVAGEKYELVVSVFKGGAFMRYRVGDMYRCLGIGSAADKSALPRFAYIDRTPDVIDIAGFTRISEVSIDRVVKLSGLSVAGWVAAKEFTPEGKPFLHMYVELEAASLANVAVSREILRDQLSIYFKYIDSDYKDLKRILGMDPLEITILRCGSFEKYTEKTGRTLRRLSPPAHELKELITLQEFAPLVTGRGRLL</sequence>
<name>A0A644WJQ3_9ZZZZ</name>
<dbReference type="EMBL" id="VSSQ01000983">
    <property type="protein sequence ID" value="MPM03807.1"/>
    <property type="molecule type" value="Genomic_DNA"/>
</dbReference>
<dbReference type="PANTHER" id="PTHR31901:SF9">
    <property type="entry name" value="GH3 DOMAIN-CONTAINING PROTEIN"/>
    <property type="match status" value="1"/>
</dbReference>